<keyword evidence="1" id="KW-0812">Transmembrane</keyword>
<dbReference type="GO" id="GO:0005737">
    <property type="term" value="C:cytoplasm"/>
    <property type="evidence" value="ECO:0007669"/>
    <property type="project" value="TreeGrafter"/>
</dbReference>
<dbReference type="InterPro" id="IPR036291">
    <property type="entry name" value="NAD(P)-bd_dom_sf"/>
</dbReference>
<dbReference type="GO" id="GO:0004029">
    <property type="term" value="F:aldehyde dehydrogenase (NAD+) activity"/>
    <property type="evidence" value="ECO:0007669"/>
    <property type="project" value="TreeGrafter"/>
</dbReference>
<dbReference type="Gene3D" id="3.40.50.720">
    <property type="entry name" value="NAD(P)-binding Rossmann-like Domain"/>
    <property type="match status" value="1"/>
</dbReference>
<protein>
    <submittedName>
        <fullName evidence="3">Nucleoside-diphosphate-sugar epimerase</fullName>
    </submittedName>
</protein>
<organism evidence="3 4">
    <name type="scientific">Lutibacter agarilyticus</name>
    <dbReference type="NCBI Taxonomy" id="1109740"/>
    <lineage>
        <taxon>Bacteria</taxon>
        <taxon>Pseudomonadati</taxon>
        <taxon>Bacteroidota</taxon>
        <taxon>Flavobacteriia</taxon>
        <taxon>Flavobacteriales</taxon>
        <taxon>Flavobacteriaceae</taxon>
        <taxon>Lutibacter</taxon>
    </lineage>
</organism>
<sequence>MRKDKILVVEIPLNKHFCYIRFMILVTGGTGLVGSHLLYQLSLENDKIRAIHRKNSNLEAVKNVFSYYSTNFEALFHKIEWIEADISDVFSLEIAFENVTEVYHSAALISFGKKDYKAMRKINIDGTANIANFCIENKVTKLCFVSSVAAVGKSLNGNFIDETTEWDIEKSNYGYAITKYGAEMEVWRASQEGVPVVIVNPGVILGPGFWASGSGKLFSKIHKGFKFYTEGITGYVAVNDVVKAMLQLMKSVVKNERFILVSENQSFKSIFTEIAQNFDKKPPSIKVSKLMSEMGWRLEKVKSILTGKPALLSKNTAETIHTSRFYSSEKIIKSLDFKFEPLSKTIKEVCGFYKKG</sequence>
<dbReference type="EMBL" id="FZNT01000002">
    <property type="protein sequence ID" value="SNR39875.1"/>
    <property type="molecule type" value="Genomic_DNA"/>
</dbReference>
<dbReference type="InterPro" id="IPR051783">
    <property type="entry name" value="NAD(P)-dependent_oxidoreduct"/>
</dbReference>
<evidence type="ECO:0000259" key="2">
    <source>
        <dbReference type="Pfam" id="PF01370"/>
    </source>
</evidence>
<dbReference type="PANTHER" id="PTHR48079">
    <property type="entry name" value="PROTEIN YEEZ"/>
    <property type="match status" value="1"/>
</dbReference>
<evidence type="ECO:0000256" key="1">
    <source>
        <dbReference type="SAM" id="Phobius"/>
    </source>
</evidence>
<accession>A0A238VZV1</accession>
<evidence type="ECO:0000313" key="3">
    <source>
        <dbReference type="EMBL" id="SNR39875.1"/>
    </source>
</evidence>
<reference evidence="3 4" key="1">
    <citation type="submission" date="2017-06" db="EMBL/GenBank/DDBJ databases">
        <authorList>
            <person name="Kim H.J."/>
            <person name="Triplett B.A."/>
        </authorList>
    </citation>
    <scope>NUCLEOTIDE SEQUENCE [LARGE SCALE GENOMIC DNA]</scope>
    <source>
        <strain evidence="3 4">DSM 29150</strain>
    </source>
</reference>
<dbReference type="SUPFAM" id="SSF51735">
    <property type="entry name" value="NAD(P)-binding Rossmann-fold domains"/>
    <property type="match status" value="1"/>
</dbReference>
<dbReference type="InterPro" id="IPR001509">
    <property type="entry name" value="Epimerase_deHydtase"/>
</dbReference>
<evidence type="ECO:0000313" key="4">
    <source>
        <dbReference type="Proteomes" id="UP000198384"/>
    </source>
</evidence>
<keyword evidence="1" id="KW-0472">Membrane</keyword>
<gene>
    <name evidence="3" type="ORF">SAMN06265371_102295</name>
</gene>
<feature type="transmembrane region" description="Helical" evidence="1">
    <location>
        <begin position="20"/>
        <end position="39"/>
    </location>
</feature>
<dbReference type="AlphaFoldDB" id="A0A238VZV1"/>
<dbReference type="Pfam" id="PF01370">
    <property type="entry name" value="Epimerase"/>
    <property type="match status" value="1"/>
</dbReference>
<dbReference type="PANTHER" id="PTHR48079:SF6">
    <property type="entry name" value="NAD(P)-BINDING DOMAIN-CONTAINING PROTEIN-RELATED"/>
    <property type="match status" value="1"/>
</dbReference>
<dbReference type="Proteomes" id="UP000198384">
    <property type="component" value="Unassembled WGS sequence"/>
</dbReference>
<keyword evidence="1" id="KW-1133">Transmembrane helix</keyword>
<name>A0A238VZV1_9FLAO</name>
<keyword evidence="4" id="KW-1185">Reference proteome</keyword>
<proteinExistence type="predicted"/>
<feature type="domain" description="NAD-dependent epimerase/dehydratase" evidence="2">
    <location>
        <begin position="24"/>
        <end position="256"/>
    </location>
</feature>